<dbReference type="Proteomes" id="UP000255317">
    <property type="component" value="Unassembled WGS sequence"/>
</dbReference>
<accession>A0A370QKI9</accession>
<dbReference type="AlphaFoldDB" id="A0A370QKI9"/>
<comment type="caution">
    <text evidence="1">The sequence shown here is derived from an EMBL/GenBank/DDBJ whole genome shotgun (WGS) entry which is preliminary data.</text>
</comment>
<evidence type="ECO:0000313" key="2">
    <source>
        <dbReference type="Proteomes" id="UP000255317"/>
    </source>
</evidence>
<dbReference type="OrthoDB" id="1191002at2"/>
<protein>
    <recommendedName>
        <fullName evidence="3">TonB-like protein</fullName>
    </recommendedName>
</protein>
<organism evidence="1 2">
    <name type="scientific">Marinirhabdus gelatinilytica</name>
    <dbReference type="NCBI Taxonomy" id="1703343"/>
    <lineage>
        <taxon>Bacteria</taxon>
        <taxon>Pseudomonadati</taxon>
        <taxon>Bacteroidota</taxon>
        <taxon>Flavobacteriia</taxon>
        <taxon>Flavobacteriales</taxon>
        <taxon>Flavobacteriaceae</taxon>
    </lineage>
</organism>
<dbReference type="RefSeq" id="WP_115122544.1">
    <property type="nucleotide sequence ID" value="NZ_QRAO01000001.1"/>
</dbReference>
<evidence type="ECO:0008006" key="3">
    <source>
        <dbReference type="Google" id="ProtNLM"/>
    </source>
</evidence>
<sequence>MKHFKLLFVVLLCTSCQFFETEKISSETFYESAVKTIDWNNVDSYPVFSACEALSEKPKQKQCFENELAYQLHQRMMAQGVKALKDVNDTIVLSFAISENAKISILHMQIDSVLQKEFPHLQDSLLYSMGALELVAPAYKRGIPVKTQFTLPILVTTQD</sequence>
<reference evidence="1 2" key="1">
    <citation type="submission" date="2018-07" db="EMBL/GenBank/DDBJ databases">
        <title>Genomic Encyclopedia of Type Strains, Phase IV (KMG-IV): sequencing the most valuable type-strain genomes for metagenomic binning, comparative biology and taxonomic classification.</title>
        <authorList>
            <person name="Goeker M."/>
        </authorList>
    </citation>
    <scope>NUCLEOTIDE SEQUENCE [LARGE SCALE GENOMIC DNA]</scope>
    <source>
        <strain evidence="1 2">DSM 101478</strain>
    </source>
</reference>
<keyword evidence="2" id="KW-1185">Reference proteome</keyword>
<evidence type="ECO:0000313" key="1">
    <source>
        <dbReference type="EMBL" id="RDK88883.1"/>
    </source>
</evidence>
<name>A0A370QKI9_9FLAO</name>
<dbReference type="EMBL" id="QRAO01000001">
    <property type="protein sequence ID" value="RDK88883.1"/>
    <property type="molecule type" value="Genomic_DNA"/>
</dbReference>
<gene>
    <name evidence="1" type="ORF">C8D94_101761</name>
</gene>
<proteinExistence type="predicted"/>